<proteinExistence type="predicted"/>
<keyword evidence="3" id="KW-1185">Reference proteome</keyword>
<keyword evidence="1" id="KW-1133">Transmembrane helix</keyword>
<name>A0ABV0MFJ9_9TELE</name>
<protein>
    <submittedName>
        <fullName evidence="2">Uncharacterized protein</fullName>
    </submittedName>
</protein>
<organism evidence="2 3">
    <name type="scientific">Goodea atripinnis</name>
    <dbReference type="NCBI Taxonomy" id="208336"/>
    <lineage>
        <taxon>Eukaryota</taxon>
        <taxon>Metazoa</taxon>
        <taxon>Chordata</taxon>
        <taxon>Craniata</taxon>
        <taxon>Vertebrata</taxon>
        <taxon>Euteleostomi</taxon>
        <taxon>Actinopterygii</taxon>
        <taxon>Neopterygii</taxon>
        <taxon>Teleostei</taxon>
        <taxon>Neoteleostei</taxon>
        <taxon>Acanthomorphata</taxon>
        <taxon>Ovalentaria</taxon>
        <taxon>Atherinomorphae</taxon>
        <taxon>Cyprinodontiformes</taxon>
        <taxon>Goodeidae</taxon>
        <taxon>Goodea</taxon>
    </lineage>
</organism>
<keyword evidence="1" id="KW-0812">Transmembrane</keyword>
<gene>
    <name evidence="2" type="ORF">GOODEAATRI_006539</name>
</gene>
<dbReference type="Proteomes" id="UP001476798">
    <property type="component" value="Unassembled WGS sequence"/>
</dbReference>
<dbReference type="EMBL" id="JAHRIO010000313">
    <property type="protein sequence ID" value="MEQ2157895.1"/>
    <property type="molecule type" value="Genomic_DNA"/>
</dbReference>
<reference evidence="2 3" key="1">
    <citation type="submission" date="2021-06" db="EMBL/GenBank/DDBJ databases">
        <authorList>
            <person name="Palmer J.M."/>
        </authorList>
    </citation>
    <scope>NUCLEOTIDE SEQUENCE [LARGE SCALE GENOMIC DNA]</scope>
    <source>
        <strain evidence="2 3">GA_2019</strain>
        <tissue evidence="2">Muscle</tissue>
    </source>
</reference>
<evidence type="ECO:0000256" key="1">
    <source>
        <dbReference type="SAM" id="Phobius"/>
    </source>
</evidence>
<evidence type="ECO:0000313" key="2">
    <source>
        <dbReference type="EMBL" id="MEQ2157895.1"/>
    </source>
</evidence>
<feature type="transmembrane region" description="Helical" evidence="1">
    <location>
        <begin position="37"/>
        <end position="69"/>
    </location>
</feature>
<comment type="caution">
    <text evidence="2">The sequence shown here is derived from an EMBL/GenBank/DDBJ whole genome shotgun (WGS) entry which is preliminary data.</text>
</comment>
<sequence length="101" mass="11300">MALLCLDLIYDSEERDASKGGINDHDKNESKRSAHTFHLAVVCALTFLSSVSFVLSFSLSLSLSLYFIFHFQHGPYSLHSWPLTCYSGESGEIYFCSPQAI</sequence>
<evidence type="ECO:0000313" key="3">
    <source>
        <dbReference type="Proteomes" id="UP001476798"/>
    </source>
</evidence>
<keyword evidence="1" id="KW-0472">Membrane</keyword>
<accession>A0ABV0MFJ9</accession>